<dbReference type="Proteomes" id="UP000516360">
    <property type="component" value="Chromosome"/>
</dbReference>
<feature type="signal peptide" evidence="3">
    <location>
        <begin position="1"/>
        <end position="22"/>
    </location>
</feature>
<reference evidence="5 6" key="1">
    <citation type="submission" date="2020-03" db="EMBL/GenBank/DDBJ databases">
        <title>Complete genome sequences of two sulfur-disproportionating bacterial strains T55J and Mzg5.</title>
        <authorList>
            <person name="Umezawa K."/>
            <person name="Kojima H."/>
            <person name="Kato Y."/>
            <person name="Fukui M."/>
        </authorList>
    </citation>
    <scope>NUCLEOTIDE SEQUENCE [LARGE SCALE GENOMIC DNA]</scope>
    <source>
        <strain evidence="5 6">T55J</strain>
    </source>
</reference>
<dbReference type="PANTHER" id="PTHR30483">
    <property type="entry name" value="LEUCINE-SPECIFIC-BINDING PROTEIN"/>
    <property type="match status" value="1"/>
</dbReference>
<dbReference type="Pfam" id="PF13458">
    <property type="entry name" value="Peripla_BP_6"/>
    <property type="match status" value="1"/>
</dbReference>
<gene>
    <name evidence="5" type="ORF">JZK55_01850</name>
</gene>
<name>A0A7G1GZB3_9BACT</name>
<feature type="domain" description="Leucine-binding protein" evidence="4">
    <location>
        <begin position="25"/>
        <end position="362"/>
    </location>
</feature>
<proteinExistence type="inferred from homology"/>
<dbReference type="SUPFAM" id="SSF53822">
    <property type="entry name" value="Periplasmic binding protein-like I"/>
    <property type="match status" value="1"/>
</dbReference>
<dbReference type="Gene3D" id="3.40.50.2300">
    <property type="match status" value="2"/>
</dbReference>
<dbReference type="EMBL" id="AP022873">
    <property type="protein sequence ID" value="BCB95263.1"/>
    <property type="molecule type" value="Genomic_DNA"/>
</dbReference>
<comment type="similarity">
    <text evidence="1">Belongs to the leucine-binding protein family.</text>
</comment>
<evidence type="ECO:0000256" key="3">
    <source>
        <dbReference type="SAM" id="SignalP"/>
    </source>
</evidence>
<dbReference type="KEGG" id="dtp:JZK55_01850"/>
<keyword evidence="6" id="KW-1185">Reference proteome</keyword>
<evidence type="ECO:0000313" key="5">
    <source>
        <dbReference type="EMBL" id="BCB95263.1"/>
    </source>
</evidence>
<evidence type="ECO:0000256" key="1">
    <source>
        <dbReference type="ARBA" id="ARBA00010062"/>
    </source>
</evidence>
<organism evidence="5 6">
    <name type="scientific">Dissulfurispira thermophila</name>
    <dbReference type="NCBI Taxonomy" id="2715679"/>
    <lineage>
        <taxon>Bacteria</taxon>
        <taxon>Pseudomonadati</taxon>
        <taxon>Nitrospirota</taxon>
        <taxon>Thermodesulfovibrionia</taxon>
        <taxon>Thermodesulfovibrionales</taxon>
        <taxon>Dissulfurispiraceae</taxon>
        <taxon>Dissulfurispira</taxon>
    </lineage>
</organism>
<dbReference type="AlphaFoldDB" id="A0A7G1GZB3"/>
<evidence type="ECO:0000259" key="4">
    <source>
        <dbReference type="Pfam" id="PF13458"/>
    </source>
</evidence>
<accession>A0A7G1GZB3</accession>
<evidence type="ECO:0000313" key="6">
    <source>
        <dbReference type="Proteomes" id="UP000516360"/>
    </source>
</evidence>
<dbReference type="PANTHER" id="PTHR30483:SF37">
    <property type="entry name" value="ABC TRANSPORTER SUBSTRATE-BINDING PROTEIN"/>
    <property type="match status" value="1"/>
</dbReference>
<dbReference type="InterPro" id="IPR028081">
    <property type="entry name" value="Leu-bd"/>
</dbReference>
<evidence type="ECO:0000256" key="2">
    <source>
        <dbReference type="ARBA" id="ARBA00022729"/>
    </source>
</evidence>
<sequence length="382" mass="43290">MKKSGLFVLKLVLFCLLSSVYAEEPIKIGVSLGLTGRYSEMSDMQMKGFKLWEHDINKKGGLLGRKVKVIIHDDKSDPLIAKNIYEDLILKERCDFVFGPYSSQITEAVVPITEKHHYPLLTSGASADRLWQKGYRYVFGVYTPASKYTIGFLELIAANNLNNIAIVYADDIVSIDIAEGAVKWAKRFGLKVVLMKMFKKGTRDLKYIALKVKDSNADALIVCGHLDESIDMRKSLKGIGWYPKVYYASVGAAMQEYYDALGIDANYTFSSSQWEPYTRFPGSREFTDSFIKKYNAMPSYHAATAYAGGQILEAAIKKANSFDRAKIHDILLVMDIITIIGRYGVYTDGMQKRHFNLIIQWQNGKKEIVWPDEIRTARPIFK</sequence>
<keyword evidence="2 3" id="KW-0732">Signal</keyword>
<dbReference type="RefSeq" id="WP_203472772.1">
    <property type="nucleotide sequence ID" value="NZ_AP022873.1"/>
</dbReference>
<dbReference type="InterPro" id="IPR028082">
    <property type="entry name" value="Peripla_BP_I"/>
</dbReference>
<protein>
    <submittedName>
        <fullName evidence="5">Branched-chain amino acid ABC transporter substrate-binding protein</fullName>
    </submittedName>
</protein>
<feature type="chain" id="PRO_5028962227" evidence="3">
    <location>
        <begin position="23"/>
        <end position="382"/>
    </location>
</feature>
<dbReference type="InterPro" id="IPR051010">
    <property type="entry name" value="BCAA_transport"/>
</dbReference>
<dbReference type="CDD" id="cd06338">
    <property type="entry name" value="PBP1_ABC_ligand_binding-like"/>
    <property type="match status" value="1"/>
</dbReference>